<organism evidence="2 3">
    <name type="scientific">Rhodotorula toruloides</name>
    <name type="common">Yeast</name>
    <name type="synonym">Rhodosporidium toruloides</name>
    <dbReference type="NCBI Taxonomy" id="5286"/>
    <lineage>
        <taxon>Eukaryota</taxon>
        <taxon>Fungi</taxon>
        <taxon>Dikarya</taxon>
        <taxon>Basidiomycota</taxon>
        <taxon>Pucciniomycotina</taxon>
        <taxon>Microbotryomycetes</taxon>
        <taxon>Sporidiobolales</taxon>
        <taxon>Sporidiobolaceae</taxon>
        <taxon>Rhodotorula</taxon>
    </lineage>
</organism>
<feature type="compositionally biased region" description="Basic and acidic residues" evidence="1">
    <location>
        <begin position="208"/>
        <end position="232"/>
    </location>
</feature>
<dbReference type="AlphaFoldDB" id="A0A2T0ACH5"/>
<sequence>MAYAAPPGYTPQQLQQMQHAMQLRQQQENAIATHQAQQRAQLQAQAAQARQAALQGQGGVGAAPAAAAVAAPGGPLPGVTSREREAGDGDDAYRNAKRRKPTDRTLPPTFAPSVPDALSPSPTDKSLESSLLSLSKLSGSYKRLQEIERRMDWTFARKGLECEESVGTVAAGNAKGQAFKRNLRVHVVATLKDQPWQLSPDELAEVAKGTDESADAVKAEDGEKKPKEEDVKPSAARVPRVEVRLSGELLPDSRYATPATAAPPFTAFLHRLVLETPHRDPTVTPVSAQPLSWTRPVAPASASSLPPALSASYPTSTSPLSLRLALYPAHPAGDRFALHPDLARVLDLAESDRVGVLEAMWGYAKARGLVVEQPDAGPAPGGATAQGAGAIKSGIKTDERIAKFFGNLPMVAFHHIPEYLNRWFMPAAPRVVNFDIKVTPDSPAEQHLAFDLTLYHPSPARPALESASRSLSSLVSGTAPSATDLSLLDDKLATNCLATTQHLRQLHALMAFTRDPRGFLERWLESQAGALEQILGTSAGAAAGSASTLGEELFGPRWREEIRSAETWEDKEWVKEAVGVWANREKEGQLARMRVQAQQAQQQQQMYAMAQGAQQQMYGRR</sequence>
<evidence type="ECO:0008006" key="4">
    <source>
        <dbReference type="Google" id="ProtNLM"/>
    </source>
</evidence>
<accession>A0A2T0ACH5</accession>
<comment type="caution">
    <text evidence="2">The sequence shown here is derived from an EMBL/GenBank/DDBJ whole genome shotgun (WGS) entry which is preliminary data.</text>
</comment>
<dbReference type="Gene3D" id="1.10.245.10">
    <property type="entry name" value="SWIB/MDM2 domain"/>
    <property type="match status" value="1"/>
</dbReference>
<name>A0A2T0ACH5_RHOTO</name>
<dbReference type="PANTHER" id="PTHR13844">
    <property type="entry name" value="SWI/SNF-RELATED MATRIX-ASSOCIATED ACTIN-DEPENDENT REGULATOR OF CHROMATIN SUBFAMILY D"/>
    <property type="match status" value="1"/>
</dbReference>
<dbReference type="EMBL" id="LCTV02000003">
    <property type="protein sequence ID" value="PRQ75712.1"/>
    <property type="molecule type" value="Genomic_DNA"/>
</dbReference>
<feature type="region of interest" description="Disordered" evidence="1">
    <location>
        <begin position="1"/>
        <end position="34"/>
    </location>
</feature>
<dbReference type="InterPro" id="IPR036885">
    <property type="entry name" value="SWIB_MDM2_dom_sf"/>
</dbReference>
<feature type="region of interest" description="Disordered" evidence="1">
    <location>
        <begin position="72"/>
        <end position="127"/>
    </location>
</feature>
<proteinExistence type="predicted"/>
<feature type="compositionally biased region" description="Basic and acidic residues" evidence="1">
    <location>
        <begin position="81"/>
        <end position="94"/>
    </location>
</feature>
<gene>
    <name evidence="2" type="ORF">AAT19DRAFT_12734</name>
</gene>
<dbReference type="SUPFAM" id="SSF47592">
    <property type="entry name" value="SWIB/MDM2 domain"/>
    <property type="match status" value="1"/>
</dbReference>
<dbReference type="OrthoDB" id="10263741at2759"/>
<evidence type="ECO:0000313" key="2">
    <source>
        <dbReference type="EMBL" id="PRQ75712.1"/>
    </source>
</evidence>
<feature type="compositionally biased region" description="Low complexity" evidence="1">
    <location>
        <begin position="12"/>
        <end position="27"/>
    </location>
</feature>
<evidence type="ECO:0000313" key="3">
    <source>
        <dbReference type="Proteomes" id="UP000239560"/>
    </source>
</evidence>
<protein>
    <recommendedName>
        <fullName evidence="4">DM2 domain-containing protein</fullName>
    </recommendedName>
</protein>
<evidence type="ECO:0000256" key="1">
    <source>
        <dbReference type="SAM" id="MobiDB-lite"/>
    </source>
</evidence>
<dbReference type="Proteomes" id="UP000239560">
    <property type="component" value="Unassembled WGS sequence"/>
</dbReference>
<reference evidence="2 3" key="1">
    <citation type="journal article" date="2018" name="Elife">
        <title>Functional genomics of lipid metabolism in the oleaginous yeast Rhodosporidium toruloides.</title>
        <authorList>
            <person name="Coradetti S.T."/>
            <person name="Pinel D."/>
            <person name="Geiselman G."/>
            <person name="Ito M."/>
            <person name="Mondo S."/>
            <person name="Reilly M.C."/>
            <person name="Cheng Y.F."/>
            <person name="Bauer S."/>
            <person name="Grigoriev I."/>
            <person name="Gladden J.M."/>
            <person name="Simmons B.A."/>
            <person name="Brem R."/>
            <person name="Arkin A.P."/>
            <person name="Skerker J.M."/>
        </authorList>
    </citation>
    <scope>NUCLEOTIDE SEQUENCE [LARGE SCALE GENOMIC DNA]</scope>
    <source>
        <strain evidence="2 3">NBRC 0880</strain>
    </source>
</reference>
<feature type="region of interest" description="Disordered" evidence="1">
    <location>
        <begin position="206"/>
        <end position="237"/>
    </location>
</feature>